<evidence type="ECO:0000256" key="5">
    <source>
        <dbReference type="ARBA" id="ARBA00022723"/>
    </source>
</evidence>
<keyword evidence="8" id="KW-1133">Transmembrane helix</keyword>
<evidence type="ECO:0000313" key="10">
    <source>
        <dbReference type="Proteomes" id="UP000887563"/>
    </source>
</evidence>
<evidence type="ECO:0000256" key="4">
    <source>
        <dbReference type="ARBA" id="ARBA00005975"/>
    </source>
</evidence>
<keyword evidence="7 8" id="KW-0472">Membrane</keyword>
<evidence type="ECO:0000256" key="3">
    <source>
        <dbReference type="ARBA" id="ARBA00004630"/>
    </source>
</evidence>
<dbReference type="SMART" id="SM00714">
    <property type="entry name" value="LITAF"/>
    <property type="match status" value="1"/>
</dbReference>
<dbReference type="PANTHER" id="PTHR23292:SF6">
    <property type="entry name" value="FI16602P1-RELATED"/>
    <property type="match status" value="1"/>
</dbReference>
<dbReference type="Pfam" id="PF10601">
    <property type="entry name" value="zf-LITAF-like"/>
    <property type="match status" value="2"/>
</dbReference>
<evidence type="ECO:0000256" key="8">
    <source>
        <dbReference type="SAM" id="Phobius"/>
    </source>
</evidence>
<dbReference type="PANTHER" id="PTHR23292">
    <property type="entry name" value="LIPOPOLYSACCHARIDE-INDUCED TUMOR NECROSIS FACTOR-ALPHA FACTOR"/>
    <property type="match status" value="1"/>
</dbReference>
<evidence type="ECO:0000256" key="6">
    <source>
        <dbReference type="ARBA" id="ARBA00022833"/>
    </source>
</evidence>
<dbReference type="GO" id="GO:0008270">
    <property type="term" value="F:zinc ion binding"/>
    <property type="evidence" value="ECO:0007669"/>
    <property type="project" value="TreeGrafter"/>
</dbReference>
<evidence type="ECO:0000259" key="9">
    <source>
        <dbReference type="PROSITE" id="PS51837"/>
    </source>
</evidence>
<evidence type="ECO:0000256" key="1">
    <source>
        <dbReference type="ARBA" id="ARBA00004414"/>
    </source>
</evidence>
<evidence type="ECO:0000256" key="7">
    <source>
        <dbReference type="ARBA" id="ARBA00023136"/>
    </source>
</evidence>
<dbReference type="InterPro" id="IPR037519">
    <property type="entry name" value="LITAF_fam"/>
</dbReference>
<name>A0A914LDE2_MELIC</name>
<feature type="transmembrane region" description="Helical" evidence="8">
    <location>
        <begin position="112"/>
        <end position="132"/>
    </location>
</feature>
<accession>A0A914LDE2</accession>
<comment type="subcellular location">
    <subcellularLocation>
        <location evidence="2">Endosome membrane</location>
        <topology evidence="2">Peripheral membrane protein</topology>
    </subcellularLocation>
    <subcellularLocation>
        <location evidence="1">Late endosome membrane</location>
    </subcellularLocation>
    <subcellularLocation>
        <location evidence="3">Lysosome membrane</location>
        <topology evidence="3">Peripheral membrane protein</topology>
        <orientation evidence="3">Cytoplasmic side</orientation>
    </subcellularLocation>
</comment>
<dbReference type="WBParaSite" id="Minc3s00436g12291">
    <property type="protein sequence ID" value="Minc3s00436g12291"/>
    <property type="gene ID" value="Minc3s00436g12291"/>
</dbReference>
<organism evidence="10 11">
    <name type="scientific">Meloidogyne incognita</name>
    <name type="common">Southern root-knot nematode worm</name>
    <name type="synonym">Oxyuris incognita</name>
    <dbReference type="NCBI Taxonomy" id="6306"/>
    <lineage>
        <taxon>Eukaryota</taxon>
        <taxon>Metazoa</taxon>
        <taxon>Ecdysozoa</taxon>
        <taxon>Nematoda</taxon>
        <taxon>Chromadorea</taxon>
        <taxon>Rhabditida</taxon>
        <taxon>Tylenchina</taxon>
        <taxon>Tylenchomorpha</taxon>
        <taxon>Tylenchoidea</taxon>
        <taxon>Meloidogynidae</taxon>
        <taxon>Meloidogyninae</taxon>
        <taxon>Meloidogyne</taxon>
        <taxon>Meloidogyne incognita group</taxon>
    </lineage>
</organism>
<feature type="transmembrane region" description="Helical" evidence="8">
    <location>
        <begin position="75"/>
        <end position="100"/>
    </location>
</feature>
<reference evidence="11" key="1">
    <citation type="submission" date="2022-11" db="UniProtKB">
        <authorList>
            <consortium name="WormBaseParasite"/>
        </authorList>
    </citation>
    <scope>IDENTIFICATION</scope>
</reference>
<proteinExistence type="inferred from homology"/>
<dbReference type="GO" id="GO:0005765">
    <property type="term" value="C:lysosomal membrane"/>
    <property type="evidence" value="ECO:0007669"/>
    <property type="project" value="UniProtKB-SubCell"/>
</dbReference>
<dbReference type="AlphaFoldDB" id="A0A914LDE2"/>
<dbReference type="InterPro" id="IPR006629">
    <property type="entry name" value="LITAF"/>
</dbReference>
<feature type="domain" description="LITAF" evidence="9">
    <location>
        <begin position="33"/>
        <end position="158"/>
    </location>
</feature>
<protein>
    <submittedName>
        <fullName evidence="11">LITAF domain-containing protein</fullName>
    </submittedName>
</protein>
<dbReference type="PROSITE" id="PS51837">
    <property type="entry name" value="LITAF"/>
    <property type="match status" value="1"/>
</dbReference>
<keyword evidence="5" id="KW-0479">Metal-binding</keyword>
<dbReference type="GO" id="GO:0031902">
    <property type="term" value="C:late endosome membrane"/>
    <property type="evidence" value="ECO:0007669"/>
    <property type="project" value="UniProtKB-SubCell"/>
</dbReference>
<dbReference type="Proteomes" id="UP000887563">
    <property type="component" value="Unplaced"/>
</dbReference>
<evidence type="ECO:0000256" key="2">
    <source>
        <dbReference type="ARBA" id="ARBA00004481"/>
    </source>
</evidence>
<keyword evidence="6" id="KW-0862">Zinc</keyword>
<keyword evidence="10" id="KW-1185">Reference proteome</keyword>
<sequence length="182" mass="20495">MNFVYLKNTKKSVPVCVAFKKEMCVWHLRPSYVQPSYVGNNVQYFGSKPQLVYCPTCNQNTKTKLKFVTETHAGFVIALLGFIICLVGILSFVASTIINIKKGLGIADNKIGLIMPIVFFISGLVICALSRIPLYCACFMDAEHYCSVCNTFIGKYIRDKRRPIVILPPESYKNLPIQQIIN</sequence>
<keyword evidence="8" id="KW-0812">Transmembrane</keyword>
<comment type="similarity">
    <text evidence="4">Belongs to the CDIP1/LITAF family.</text>
</comment>
<evidence type="ECO:0000313" key="11">
    <source>
        <dbReference type="WBParaSite" id="Minc3s00436g12291"/>
    </source>
</evidence>